<sequence length="1338" mass="155542">MKATALLILGLAAMATARPEVDDHTIVSTDIKQRQTLILKLLNHVMEPCMYKDIVDIGKNFKIEENVDLYTKSDVVKRFLNLLKIGVLPRGEVFTIHIDRQLDEVVTMFHMLHYAKDFTTFIKTACWMRLHMNEGMFVYALTVACRHREDCRGIILPPPYEIYPYYFVRADVIQKAYMLKMKKGLLDHKLCDFYGIKKTDKDVFIIDENVFDKRVYLNHEDKLRYFTEDIDLNTYYFYFHADYPFWMRDTIFDKFKVRRCELTLYIYQQILARYYLERLSNGLGEIKTLSWNKPIRKGYWPWLKLHNGIQLPNRFNNYVVVRDDNINAVRLAETYEMIIKEAIVKGYIEINGMRLELTKTDDIETLGKLIYGKIEKRDMSTTTTTETEAYRYLLIIMKAKRLVNLVALFKKRLPCYTKEELLFPGVKIDNVVVDKLVTYFDDYLMDMTNAVILNEEEIKKTKSDMTFLVRKRRLNHQPFKVTLDVISDKAVDCVIRIFLGPKEDHLNRLIDINHNRLNFVELDSFLHKLKSGKNTIVRTSTDMHNLVRDRIMTRDLWKKVDTITDIRDLFIKDLRNYMTGFPTRLLLPRGKVGGMKMMIYCIVTPLRLVENIDMNLLDTNRKDLTMDFRSTTLLDKMPLGFPLDRHIDVTKFFTPNMKFVDVTIFHKKMVCDMKTRWNKYVLKHYDMVDWTENDKQLPKGEIFTELNQDHMYELKLVYEILYNAPNFDTFYKAACWTRQNANCGLFVNAIYLAILKRRDTENITVPAPYELLPNYFIRRDVIIKASSLLAGGDIPTEGVLNEGNAYILDANYTTNIDADDDSKLAYFHEDIGLNSYYFLKRLQYASWFLYNQVEYSNYGEYLYHFLKQLVARYNLERYSNGLIYLEKVDWKTCRVAPYDSMLIFSNGEEFSYRGPAFDSNSPINTVIQNIEDTISSVIPPMVENGDTKTNIINNLMAILVSNSENYEFETRSYFGEVTDENRLILPGEFAMKKNLFMLLDNFEVNLKIGSNAISRTSSEFENISEDFTSLNDLRKVIEDAEFGLDVKPLKPIKTLTGFPSRLILPKGTPEGLSMQLLAFVAPFAKVTAAGMTSLPKKEFNSAILAPGYPFDLGFDDTQFLALPNVMIKDIIVTHKENKGGSKGGSEGTKKWFGGDTSDSYGPSREPYAANLKNSEFEEVSGSNGVKREVFDYNLRKSQYGKTSDSYGAKREPYDYNLRKSQYGKSEDYAGKRSSYYKGDKDIITDKISVTEKDKLENKENVNTNVVGKDDVILDNIPVSENKDEDINPTLNVGDLSEVPEADNYHNRQFLPNMVLDNAYLNKDDYLLPSVYTVDYIYE</sequence>
<gene>
    <name evidence="1" type="ORF">MSG28_013176</name>
</gene>
<evidence type="ECO:0000313" key="2">
    <source>
        <dbReference type="Proteomes" id="UP001064048"/>
    </source>
</evidence>
<dbReference type="EMBL" id="CM046123">
    <property type="protein sequence ID" value="KAI8439353.1"/>
    <property type="molecule type" value="Genomic_DNA"/>
</dbReference>
<comment type="caution">
    <text evidence="1">The sequence shown here is derived from an EMBL/GenBank/DDBJ whole genome shotgun (WGS) entry which is preliminary data.</text>
</comment>
<proteinExistence type="predicted"/>
<name>A0ACC0KS55_CHOFU</name>
<accession>A0ACC0KS55</accession>
<organism evidence="1 2">
    <name type="scientific">Choristoneura fumiferana</name>
    <name type="common">Spruce budworm moth</name>
    <name type="synonym">Archips fumiferana</name>
    <dbReference type="NCBI Taxonomy" id="7141"/>
    <lineage>
        <taxon>Eukaryota</taxon>
        <taxon>Metazoa</taxon>
        <taxon>Ecdysozoa</taxon>
        <taxon>Arthropoda</taxon>
        <taxon>Hexapoda</taxon>
        <taxon>Insecta</taxon>
        <taxon>Pterygota</taxon>
        <taxon>Neoptera</taxon>
        <taxon>Endopterygota</taxon>
        <taxon>Lepidoptera</taxon>
        <taxon>Glossata</taxon>
        <taxon>Ditrysia</taxon>
        <taxon>Tortricoidea</taxon>
        <taxon>Tortricidae</taxon>
        <taxon>Tortricinae</taxon>
        <taxon>Choristoneura</taxon>
    </lineage>
</organism>
<keyword evidence="2" id="KW-1185">Reference proteome</keyword>
<evidence type="ECO:0000313" key="1">
    <source>
        <dbReference type="EMBL" id="KAI8439353.1"/>
    </source>
</evidence>
<protein>
    <submittedName>
        <fullName evidence="1">Uncharacterized protein</fullName>
    </submittedName>
</protein>
<dbReference type="Proteomes" id="UP001064048">
    <property type="component" value="Chromosome 23"/>
</dbReference>
<reference evidence="1 2" key="1">
    <citation type="journal article" date="2022" name="Genome Biol. Evol.">
        <title>The Spruce Budworm Genome: Reconstructing the Evolutionary History of Antifreeze Proteins.</title>
        <authorList>
            <person name="Beliveau C."/>
            <person name="Gagne P."/>
            <person name="Picq S."/>
            <person name="Vernygora O."/>
            <person name="Keeling C.I."/>
            <person name="Pinkney K."/>
            <person name="Doucet D."/>
            <person name="Wen F."/>
            <person name="Johnston J.S."/>
            <person name="Maaroufi H."/>
            <person name="Boyle B."/>
            <person name="Laroche J."/>
            <person name="Dewar K."/>
            <person name="Juretic N."/>
            <person name="Blackburn G."/>
            <person name="Nisole A."/>
            <person name="Brunet B."/>
            <person name="Brandao M."/>
            <person name="Lumley L."/>
            <person name="Duan J."/>
            <person name="Quan G."/>
            <person name="Lucarotti C.J."/>
            <person name="Roe A.D."/>
            <person name="Sperling F.A.H."/>
            <person name="Levesque R.C."/>
            <person name="Cusson M."/>
        </authorList>
    </citation>
    <scope>NUCLEOTIDE SEQUENCE [LARGE SCALE GENOMIC DNA]</scope>
    <source>
        <strain evidence="1">Glfc:IPQL:Cfum</strain>
    </source>
</reference>